<keyword evidence="2" id="KW-0863">Zinc-finger</keyword>
<keyword evidence="1" id="KW-0238">DNA-binding</keyword>
<evidence type="ECO:0000256" key="1">
    <source>
        <dbReference type="ARBA" id="ARBA00023125"/>
    </source>
</evidence>
<protein>
    <submittedName>
        <fullName evidence="5">Zinc finger CCCH domain-containing protein 6</fullName>
    </submittedName>
</protein>
<feature type="zinc finger region" description="C3H1-type" evidence="2">
    <location>
        <begin position="182"/>
        <end position="209"/>
    </location>
</feature>
<dbReference type="EMBL" id="RXIC02000026">
    <property type="protein sequence ID" value="KAB1203683.1"/>
    <property type="molecule type" value="Genomic_DNA"/>
</dbReference>
<name>A0A6A1UTP1_9ROSI</name>
<comment type="caution">
    <text evidence="5">The sequence shown here is derived from an EMBL/GenBank/DDBJ whole genome shotgun (WGS) entry which is preliminary data.</text>
</comment>
<evidence type="ECO:0000313" key="5">
    <source>
        <dbReference type="EMBL" id="KAB1203683.1"/>
    </source>
</evidence>
<feature type="domain" description="C3H1-type" evidence="4">
    <location>
        <begin position="182"/>
        <end position="209"/>
    </location>
</feature>
<dbReference type="OrthoDB" id="1928519at2759"/>
<feature type="compositionally biased region" description="Polar residues" evidence="3">
    <location>
        <begin position="157"/>
        <end position="171"/>
    </location>
</feature>
<reference evidence="5 6" key="1">
    <citation type="journal article" date="2019" name="Plant Biotechnol. J.">
        <title>The red bayberry genome and genetic basis of sex determination.</title>
        <authorList>
            <person name="Jia H.M."/>
            <person name="Jia H.J."/>
            <person name="Cai Q.L."/>
            <person name="Wang Y."/>
            <person name="Zhao H.B."/>
            <person name="Yang W.F."/>
            <person name="Wang G.Y."/>
            <person name="Li Y.H."/>
            <person name="Zhan D.L."/>
            <person name="Shen Y.T."/>
            <person name="Niu Q.F."/>
            <person name="Chang L."/>
            <person name="Qiu J."/>
            <person name="Zhao L."/>
            <person name="Xie H.B."/>
            <person name="Fu W.Y."/>
            <person name="Jin J."/>
            <person name="Li X.W."/>
            <person name="Jiao Y."/>
            <person name="Zhou C.C."/>
            <person name="Tu T."/>
            <person name="Chai C.Y."/>
            <person name="Gao J.L."/>
            <person name="Fan L.J."/>
            <person name="van de Weg E."/>
            <person name="Wang J.Y."/>
            <person name="Gao Z.S."/>
        </authorList>
    </citation>
    <scope>NUCLEOTIDE SEQUENCE [LARGE SCALE GENOMIC DNA]</scope>
    <source>
        <tissue evidence="5">Leaves</tissue>
    </source>
</reference>
<proteinExistence type="predicted"/>
<accession>A0A6A1UTP1</accession>
<evidence type="ECO:0000256" key="2">
    <source>
        <dbReference type="PROSITE-ProRule" id="PRU00723"/>
    </source>
</evidence>
<dbReference type="PANTHER" id="PTHR33400">
    <property type="entry name" value="ZINC FINGER CCCH DOMAIN-CONTAINING PROTEIN 6-RELATED"/>
    <property type="match status" value="1"/>
</dbReference>
<evidence type="ECO:0000256" key="3">
    <source>
        <dbReference type="SAM" id="MobiDB-lite"/>
    </source>
</evidence>
<dbReference type="GO" id="GO:0008270">
    <property type="term" value="F:zinc ion binding"/>
    <property type="evidence" value="ECO:0007669"/>
    <property type="project" value="UniProtKB-KW"/>
</dbReference>
<gene>
    <name evidence="5" type="ORF">CJ030_MR8G025498</name>
</gene>
<feature type="region of interest" description="Disordered" evidence="3">
    <location>
        <begin position="209"/>
        <end position="234"/>
    </location>
</feature>
<keyword evidence="2" id="KW-0479">Metal-binding</keyword>
<sequence>MVVGAEPDVVASASAAFNAGVKSNEHGNLVDPELLFKILSNPKMIEKLVTDYGMVTNTQDIPKPSSPPVVPLEQHPVAIGRTVTSAPSSATLLGGAFYPQQNGVGFGHPNPRLPPPTVIPVPSAPSVGAPPAKDINYYKSLIQQHGGERQEALPQYGNRQSHQAGANQELVNNHKPRDVRHKIMKPCIYFNSSRGCRHGANCSYQHDSSFQQRGGNVSEVQSVKRMKMDREISS</sequence>
<evidence type="ECO:0000259" key="4">
    <source>
        <dbReference type="PROSITE" id="PS50103"/>
    </source>
</evidence>
<organism evidence="5 6">
    <name type="scientific">Morella rubra</name>
    <name type="common">Chinese bayberry</name>
    <dbReference type="NCBI Taxonomy" id="262757"/>
    <lineage>
        <taxon>Eukaryota</taxon>
        <taxon>Viridiplantae</taxon>
        <taxon>Streptophyta</taxon>
        <taxon>Embryophyta</taxon>
        <taxon>Tracheophyta</taxon>
        <taxon>Spermatophyta</taxon>
        <taxon>Magnoliopsida</taxon>
        <taxon>eudicotyledons</taxon>
        <taxon>Gunneridae</taxon>
        <taxon>Pentapetalae</taxon>
        <taxon>rosids</taxon>
        <taxon>fabids</taxon>
        <taxon>Fagales</taxon>
        <taxon>Myricaceae</taxon>
        <taxon>Morella</taxon>
    </lineage>
</organism>
<dbReference type="PANTHER" id="PTHR33400:SF2">
    <property type="entry name" value="ZINC FINGER CCCH DOMAIN-CONTAINING PROTEIN 6"/>
    <property type="match status" value="1"/>
</dbReference>
<evidence type="ECO:0000313" key="6">
    <source>
        <dbReference type="Proteomes" id="UP000516437"/>
    </source>
</evidence>
<keyword evidence="2" id="KW-0862">Zinc</keyword>
<dbReference type="InterPro" id="IPR000571">
    <property type="entry name" value="Znf_CCCH"/>
</dbReference>
<dbReference type="Proteomes" id="UP000516437">
    <property type="component" value="Chromosome 8"/>
</dbReference>
<feature type="region of interest" description="Disordered" evidence="3">
    <location>
        <begin position="148"/>
        <end position="173"/>
    </location>
</feature>
<dbReference type="AlphaFoldDB" id="A0A6A1UTP1"/>
<dbReference type="PROSITE" id="PS50103">
    <property type="entry name" value="ZF_C3H1"/>
    <property type="match status" value="1"/>
</dbReference>
<feature type="compositionally biased region" description="Polar residues" evidence="3">
    <location>
        <begin position="209"/>
        <end position="221"/>
    </location>
</feature>
<keyword evidence="6" id="KW-1185">Reference proteome</keyword>
<dbReference type="GO" id="GO:0003677">
    <property type="term" value="F:DNA binding"/>
    <property type="evidence" value="ECO:0007669"/>
    <property type="project" value="UniProtKB-KW"/>
</dbReference>